<dbReference type="AlphaFoldDB" id="A0AAE0WKW3"/>
<protein>
    <recommendedName>
        <fullName evidence="1">Heterokaryon incompatibility domain-containing protein</fullName>
    </recommendedName>
</protein>
<accession>A0AAE0WKW3</accession>
<dbReference type="EMBL" id="JAUTXT010000024">
    <property type="protein sequence ID" value="KAK3673606.1"/>
    <property type="molecule type" value="Genomic_DNA"/>
</dbReference>
<dbReference type="PANTHER" id="PTHR10622:SF10">
    <property type="entry name" value="HET DOMAIN-CONTAINING PROTEIN"/>
    <property type="match status" value="1"/>
</dbReference>
<comment type="caution">
    <text evidence="2">The sequence shown here is derived from an EMBL/GenBank/DDBJ whole genome shotgun (WGS) entry which is preliminary data.</text>
</comment>
<evidence type="ECO:0000313" key="3">
    <source>
        <dbReference type="Proteomes" id="UP001274830"/>
    </source>
</evidence>
<reference evidence="2" key="1">
    <citation type="submission" date="2023-07" db="EMBL/GenBank/DDBJ databases">
        <title>Black Yeasts Isolated from many extreme environments.</title>
        <authorList>
            <person name="Coleine C."/>
            <person name="Stajich J.E."/>
            <person name="Selbmann L."/>
        </authorList>
    </citation>
    <scope>NUCLEOTIDE SEQUENCE</scope>
    <source>
        <strain evidence="2">CCFEE 5485</strain>
    </source>
</reference>
<name>A0AAE0WKW3_9PEZI</name>
<dbReference type="PANTHER" id="PTHR10622">
    <property type="entry name" value="HET DOMAIN-CONTAINING PROTEIN"/>
    <property type="match status" value="1"/>
</dbReference>
<proteinExistence type="predicted"/>
<organism evidence="2 3">
    <name type="scientific">Recurvomyces mirabilis</name>
    <dbReference type="NCBI Taxonomy" id="574656"/>
    <lineage>
        <taxon>Eukaryota</taxon>
        <taxon>Fungi</taxon>
        <taxon>Dikarya</taxon>
        <taxon>Ascomycota</taxon>
        <taxon>Pezizomycotina</taxon>
        <taxon>Dothideomycetes</taxon>
        <taxon>Dothideomycetidae</taxon>
        <taxon>Mycosphaerellales</taxon>
        <taxon>Teratosphaeriaceae</taxon>
        <taxon>Recurvomyces</taxon>
    </lineage>
</organism>
<keyword evidence="3" id="KW-1185">Reference proteome</keyword>
<feature type="domain" description="Heterokaryon incompatibility" evidence="1">
    <location>
        <begin position="29"/>
        <end position="170"/>
    </location>
</feature>
<dbReference type="Proteomes" id="UP001274830">
    <property type="component" value="Unassembled WGS sequence"/>
</dbReference>
<dbReference type="Pfam" id="PF06985">
    <property type="entry name" value="HET"/>
    <property type="match status" value="1"/>
</dbReference>
<sequence length="416" mass="46094">MPHDSNTPTRLLNAKSRLLETFPSSCPPYAIVSHTWGTEEISHAEWLLPATHRDKRQASKAGYRKIISACSQTLADGLKYVWVDTCCIDRRNNNELCEAINLMFSWYGNAAVCYALLSDVEHGTQLFPAEQQIQSRERLKISADWSRKTQRGVAAVRSSRWFTRGWTLQETIAPHTVHFFDSKWIWLGALRQPSILALVADITGIDPALLAGRKALTDYSIAQRLSWAAKRQTTKPEDLAYSLLGIVGVNMILLYGEGPQAFTRLQELILESSEDLSVLAWTHSISSARSQLLAPSPLDFQHCGRIAINIPGSQATMTEHWRTSRGLKGTFEVGEADLSDSPSPCKLILLGLHPVRAPGQVIALPVKALNSAASSPIFKIDPMLAAQASSMIERLTTLDRRQLRNVSLLDCTILLG</sequence>
<dbReference type="InterPro" id="IPR010730">
    <property type="entry name" value="HET"/>
</dbReference>
<gene>
    <name evidence="2" type="ORF">LTR78_006511</name>
</gene>
<evidence type="ECO:0000259" key="1">
    <source>
        <dbReference type="Pfam" id="PF06985"/>
    </source>
</evidence>
<evidence type="ECO:0000313" key="2">
    <source>
        <dbReference type="EMBL" id="KAK3673606.1"/>
    </source>
</evidence>